<dbReference type="KEGG" id="cber:B5D82_05990"/>
<dbReference type="Gene3D" id="3.30.160.100">
    <property type="entry name" value="Ribosome hibernation promotion factor-like"/>
    <property type="match status" value="1"/>
</dbReference>
<dbReference type="SUPFAM" id="SSF69754">
    <property type="entry name" value="Ribosome binding protein Y (YfiA homologue)"/>
    <property type="match status" value="1"/>
</dbReference>
<reference evidence="1 2" key="1">
    <citation type="submission" date="2017-08" db="EMBL/GenBank/DDBJ databases">
        <title>Complete genome of Colwellia sp. NB097-1, a psychrophile bacterium ioslated from Bering Sea.</title>
        <authorList>
            <person name="Chen X."/>
        </authorList>
    </citation>
    <scope>NUCLEOTIDE SEQUENCE [LARGE SCALE GENOMIC DNA]</scope>
    <source>
        <strain evidence="1 2">NB097-1</strain>
    </source>
</reference>
<dbReference type="OrthoDB" id="9795119at2"/>
<proteinExistence type="predicted"/>
<dbReference type="CDD" id="cd00552">
    <property type="entry name" value="RaiA"/>
    <property type="match status" value="1"/>
</dbReference>
<keyword evidence="2" id="KW-1185">Reference proteome</keyword>
<dbReference type="Proteomes" id="UP000202259">
    <property type="component" value="Chromosome"/>
</dbReference>
<dbReference type="EMBL" id="CP020465">
    <property type="protein sequence ID" value="ASP47351.1"/>
    <property type="molecule type" value="Genomic_DNA"/>
</dbReference>
<evidence type="ECO:0000313" key="2">
    <source>
        <dbReference type="Proteomes" id="UP000202259"/>
    </source>
</evidence>
<sequence length="111" mass="12072">MKIIISGHHVEITEGINVAIENKFAKVAKHFPSLMTLEAIITVEPHQQKLEVSTIYEGATVSVNATDKELYAAIASAASKLEAALAHRKGVLSAKQKKKFEVEQSNAFESP</sequence>
<protein>
    <submittedName>
        <fullName evidence="1">Ribosomal subunit interface protein</fullName>
    </submittedName>
</protein>
<name>A0A222G6B8_9GAMM</name>
<organism evidence="1 2">
    <name type="scientific">Cognaticolwellia beringensis</name>
    <dbReference type="NCBI Taxonomy" id="1967665"/>
    <lineage>
        <taxon>Bacteria</taxon>
        <taxon>Pseudomonadati</taxon>
        <taxon>Pseudomonadota</taxon>
        <taxon>Gammaproteobacteria</taxon>
        <taxon>Alteromonadales</taxon>
        <taxon>Colwelliaceae</taxon>
        <taxon>Cognaticolwellia</taxon>
    </lineage>
</organism>
<dbReference type="RefSeq" id="WP_081149956.1">
    <property type="nucleotide sequence ID" value="NZ_CP020465.1"/>
</dbReference>
<evidence type="ECO:0000313" key="1">
    <source>
        <dbReference type="EMBL" id="ASP47351.1"/>
    </source>
</evidence>
<accession>A0A222G6B8</accession>
<dbReference type="NCBIfam" id="TIGR00741">
    <property type="entry name" value="yfiA"/>
    <property type="match status" value="1"/>
</dbReference>
<dbReference type="Pfam" id="PF02482">
    <property type="entry name" value="Ribosomal_S30AE"/>
    <property type="match status" value="1"/>
</dbReference>
<dbReference type="InterPro" id="IPR003489">
    <property type="entry name" value="RHF/RaiA"/>
</dbReference>
<gene>
    <name evidence="1" type="primary">raiA</name>
    <name evidence="1" type="ORF">B5D82_05990</name>
</gene>
<dbReference type="AlphaFoldDB" id="A0A222G6B8"/>
<dbReference type="InterPro" id="IPR036567">
    <property type="entry name" value="RHF-like"/>
</dbReference>